<feature type="chain" id="PRO_5045841309" evidence="8">
    <location>
        <begin position="22"/>
        <end position="491"/>
    </location>
</feature>
<feature type="domain" description="Concentrative nucleoside transporter N-terminal" evidence="9">
    <location>
        <begin position="100"/>
        <end position="172"/>
    </location>
</feature>
<evidence type="ECO:0000256" key="6">
    <source>
        <dbReference type="ARBA" id="ARBA00023136"/>
    </source>
</evidence>
<evidence type="ECO:0000259" key="10">
    <source>
        <dbReference type="Pfam" id="PF07662"/>
    </source>
</evidence>
<feature type="transmembrane region" description="Helical" evidence="7">
    <location>
        <begin position="432"/>
        <end position="458"/>
    </location>
</feature>
<feature type="signal peptide" evidence="8">
    <location>
        <begin position="1"/>
        <end position="21"/>
    </location>
</feature>
<keyword evidence="3" id="KW-1003">Cell membrane</keyword>
<feature type="transmembrane region" description="Helical" evidence="7">
    <location>
        <begin position="124"/>
        <end position="143"/>
    </location>
</feature>
<organism evidence="12 13">
    <name type="scientific">Paludisphaera mucosa</name>
    <dbReference type="NCBI Taxonomy" id="3030827"/>
    <lineage>
        <taxon>Bacteria</taxon>
        <taxon>Pseudomonadati</taxon>
        <taxon>Planctomycetota</taxon>
        <taxon>Planctomycetia</taxon>
        <taxon>Isosphaerales</taxon>
        <taxon>Isosphaeraceae</taxon>
        <taxon>Paludisphaera</taxon>
    </lineage>
</organism>
<feature type="transmembrane region" description="Helical" evidence="7">
    <location>
        <begin position="378"/>
        <end position="394"/>
    </location>
</feature>
<dbReference type="PANTHER" id="PTHR10590:SF4">
    <property type="entry name" value="SOLUTE CARRIER FAMILY 28 MEMBER 3"/>
    <property type="match status" value="1"/>
</dbReference>
<dbReference type="Proteomes" id="UP001216907">
    <property type="component" value="Unassembled WGS sequence"/>
</dbReference>
<comment type="subcellular location">
    <subcellularLocation>
        <location evidence="1">Cell membrane</location>
        <topology evidence="1">Multi-pass membrane protein</topology>
    </subcellularLocation>
</comment>
<evidence type="ECO:0000256" key="7">
    <source>
        <dbReference type="SAM" id="Phobius"/>
    </source>
</evidence>
<dbReference type="PANTHER" id="PTHR10590">
    <property type="entry name" value="SODIUM/NUCLEOSIDE COTRANSPORTER"/>
    <property type="match status" value="1"/>
</dbReference>
<keyword evidence="5 7" id="KW-1133">Transmembrane helix</keyword>
<dbReference type="InterPro" id="IPR002668">
    <property type="entry name" value="CNT_N_dom"/>
</dbReference>
<feature type="transmembrane region" description="Helical" evidence="7">
    <location>
        <begin position="346"/>
        <end position="366"/>
    </location>
</feature>
<reference evidence="12 13" key="1">
    <citation type="submission" date="2023-03" db="EMBL/GenBank/DDBJ databases">
        <title>Paludisphaera mucosa sp. nov. a novel planctomycete from northern fen.</title>
        <authorList>
            <person name="Ivanova A."/>
        </authorList>
    </citation>
    <scope>NUCLEOTIDE SEQUENCE [LARGE SCALE GENOMIC DNA]</scope>
    <source>
        <strain evidence="12 13">Pla2</strain>
    </source>
</reference>
<evidence type="ECO:0000256" key="8">
    <source>
        <dbReference type="SAM" id="SignalP"/>
    </source>
</evidence>
<feature type="domain" description="Concentrative nucleoside transporter C-terminal" evidence="10">
    <location>
        <begin position="289"/>
        <end position="488"/>
    </location>
</feature>
<keyword evidence="6 7" id="KW-0472">Membrane</keyword>
<gene>
    <name evidence="12" type="ORF">PZE19_08625</name>
</gene>
<keyword evidence="4 7" id="KW-0812">Transmembrane</keyword>
<evidence type="ECO:0000313" key="12">
    <source>
        <dbReference type="EMBL" id="MDG3003833.1"/>
    </source>
</evidence>
<proteinExistence type="inferred from homology"/>
<evidence type="ECO:0000256" key="1">
    <source>
        <dbReference type="ARBA" id="ARBA00004651"/>
    </source>
</evidence>
<evidence type="ECO:0000256" key="2">
    <source>
        <dbReference type="ARBA" id="ARBA00009033"/>
    </source>
</evidence>
<dbReference type="InterPro" id="IPR011657">
    <property type="entry name" value="CNT_C_dom"/>
</dbReference>
<evidence type="ECO:0000256" key="4">
    <source>
        <dbReference type="ARBA" id="ARBA00022692"/>
    </source>
</evidence>
<feature type="transmembrane region" description="Helical" evidence="7">
    <location>
        <begin position="216"/>
        <end position="241"/>
    </location>
</feature>
<dbReference type="Pfam" id="PF07670">
    <property type="entry name" value="Gate"/>
    <property type="match status" value="1"/>
</dbReference>
<dbReference type="Pfam" id="PF01773">
    <property type="entry name" value="Nucleos_tra2_N"/>
    <property type="match status" value="1"/>
</dbReference>
<evidence type="ECO:0000313" key="13">
    <source>
        <dbReference type="Proteomes" id="UP001216907"/>
    </source>
</evidence>
<dbReference type="InterPro" id="IPR008276">
    <property type="entry name" value="C_nuclsd_transpt"/>
</dbReference>
<evidence type="ECO:0000256" key="5">
    <source>
        <dbReference type="ARBA" id="ARBA00022989"/>
    </source>
</evidence>
<protein>
    <submittedName>
        <fullName evidence="12">Nucleoside transporter C-terminal domain-containing protein</fullName>
    </submittedName>
</protein>
<dbReference type="EMBL" id="JARRAG010000001">
    <property type="protein sequence ID" value="MDG3003833.1"/>
    <property type="molecule type" value="Genomic_DNA"/>
</dbReference>
<comment type="similarity">
    <text evidence="2">Belongs to the concentrative nucleoside transporter (CNT) (TC 2.A.41) family.</text>
</comment>
<name>A0ABT6F8B0_9BACT</name>
<sequence>MRRLIPILIVAAFATATSAAADPGQAGGASAGDDRAAAAASASIPADPAAPDAQATEVVRVGEVEVRKGYRLTLGPWSLRFSAPEDVDLFDWADRLRGLVGMALILAIAVYLSTDRRAISRRVVFWGLALQWLFAILVLRAPVGVRVLREAGTLVESVLNCALDGARFVFGPALVDADGPVGFVFAFRVLPTVIFVAALFAVLYHLGVMQWIVRSFAVAMAWLMGISGAESLDVAASLFLGQTEAPLTIRPYLAKLTNSELMTVMTAGMAHVSGGVMAAYFAYGVEPRHVLTAVVMTAPGAVLLSKLLVPETEKPETLGGIRRHDDREDANILDAAARGTRDGLSLSLNIAAVLIAFVGLVALVNLTLSPTGYKLENVFGWALAPVAYLLGVPWEDCRAVGGLMGTRTVLNELIAFQQLDAMRPALMERSVVIASFALCGFANVSSIGIQIGGIGALAPDRRKDLARLGGRALLAGTMANFLSACIAGILL</sequence>
<accession>A0ABT6F8B0</accession>
<keyword evidence="8" id="KW-0732">Signal</keyword>
<feature type="transmembrane region" description="Helical" evidence="7">
    <location>
        <begin position="261"/>
        <end position="283"/>
    </location>
</feature>
<dbReference type="Pfam" id="PF07662">
    <property type="entry name" value="Nucleos_tra2_C"/>
    <property type="match status" value="1"/>
</dbReference>
<keyword evidence="13" id="KW-1185">Reference proteome</keyword>
<evidence type="ECO:0000256" key="3">
    <source>
        <dbReference type="ARBA" id="ARBA00022475"/>
    </source>
</evidence>
<feature type="transmembrane region" description="Helical" evidence="7">
    <location>
        <begin position="96"/>
        <end position="112"/>
    </location>
</feature>
<dbReference type="InterPro" id="IPR011642">
    <property type="entry name" value="Gate_dom"/>
</dbReference>
<feature type="transmembrane region" description="Helical" evidence="7">
    <location>
        <begin position="181"/>
        <end position="204"/>
    </location>
</feature>
<evidence type="ECO:0000259" key="9">
    <source>
        <dbReference type="Pfam" id="PF01773"/>
    </source>
</evidence>
<dbReference type="RefSeq" id="WP_277860179.1">
    <property type="nucleotide sequence ID" value="NZ_JARRAG010000001.1"/>
</dbReference>
<comment type="caution">
    <text evidence="12">The sequence shown here is derived from an EMBL/GenBank/DDBJ whole genome shotgun (WGS) entry which is preliminary data.</text>
</comment>
<feature type="domain" description="Nucleoside transporter/FeoB GTPase Gate" evidence="11">
    <location>
        <begin position="186"/>
        <end position="282"/>
    </location>
</feature>
<evidence type="ECO:0000259" key="11">
    <source>
        <dbReference type="Pfam" id="PF07670"/>
    </source>
</evidence>
<feature type="transmembrane region" description="Helical" evidence="7">
    <location>
        <begin position="470"/>
        <end position="490"/>
    </location>
</feature>